<dbReference type="GO" id="GO:0008168">
    <property type="term" value="F:methyltransferase activity"/>
    <property type="evidence" value="ECO:0007669"/>
    <property type="project" value="UniProtKB-KW"/>
</dbReference>
<keyword evidence="2" id="KW-0808">Transferase</keyword>
<dbReference type="PANTHER" id="PTHR13090">
    <property type="entry name" value="ARGININE-HYDROXYLASE NDUFAF5, MITOCHONDRIAL"/>
    <property type="match status" value="1"/>
</dbReference>
<name>A0A8J3E7R4_9GAMM</name>
<keyword evidence="1" id="KW-0489">Methyltransferase</keyword>
<accession>A0A8J3E7R4</accession>
<organism evidence="3 4">
    <name type="scientific">Cysteiniphilum litorale</name>
    <dbReference type="NCBI Taxonomy" id="2056700"/>
    <lineage>
        <taxon>Bacteria</taxon>
        <taxon>Pseudomonadati</taxon>
        <taxon>Pseudomonadota</taxon>
        <taxon>Gammaproteobacteria</taxon>
        <taxon>Thiotrichales</taxon>
        <taxon>Fastidiosibacteraceae</taxon>
        <taxon>Cysteiniphilum</taxon>
    </lineage>
</organism>
<dbReference type="InterPro" id="IPR050602">
    <property type="entry name" value="Malonyl-ACP_OMT"/>
</dbReference>
<evidence type="ECO:0000256" key="1">
    <source>
        <dbReference type="ARBA" id="ARBA00022603"/>
    </source>
</evidence>
<comment type="caution">
    <text evidence="3">The sequence shown here is derived from an EMBL/GenBank/DDBJ whole genome shotgun (WGS) entry which is preliminary data.</text>
</comment>
<dbReference type="InterPro" id="IPR029063">
    <property type="entry name" value="SAM-dependent_MTases_sf"/>
</dbReference>
<evidence type="ECO:0000313" key="4">
    <source>
        <dbReference type="Proteomes" id="UP000636949"/>
    </source>
</evidence>
<gene>
    <name evidence="3" type="ORF">GCM10010995_01890</name>
</gene>
<reference evidence="3" key="1">
    <citation type="journal article" date="2014" name="Int. J. Syst. Evol. Microbiol.">
        <title>Complete genome sequence of Corynebacterium casei LMG S-19264T (=DSM 44701T), isolated from a smear-ripened cheese.</title>
        <authorList>
            <consortium name="US DOE Joint Genome Institute (JGI-PGF)"/>
            <person name="Walter F."/>
            <person name="Albersmeier A."/>
            <person name="Kalinowski J."/>
            <person name="Ruckert C."/>
        </authorList>
    </citation>
    <scope>NUCLEOTIDE SEQUENCE</scope>
    <source>
        <strain evidence="3">CGMCC 1.15758</strain>
    </source>
</reference>
<dbReference type="PANTHER" id="PTHR13090:SF1">
    <property type="entry name" value="ARGININE-HYDROXYLASE NDUFAF5, MITOCHONDRIAL"/>
    <property type="match status" value="1"/>
</dbReference>
<reference evidence="3" key="2">
    <citation type="submission" date="2020-09" db="EMBL/GenBank/DDBJ databases">
        <authorList>
            <person name="Sun Q."/>
            <person name="Zhou Y."/>
        </authorList>
    </citation>
    <scope>NUCLEOTIDE SEQUENCE</scope>
    <source>
        <strain evidence="3">CGMCC 1.15758</strain>
    </source>
</reference>
<dbReference type="GO" id="GO:0032259">
    <property type="term" value="P:methylation"/>
    <property type="evidence" value="ECO:0007669"/>
    <property type="project" value="UniProtKB-KW"/>
</dbReference>
<sequence length="254" mass="29740">MFDQSLFQKKHQQYERCFVHDSFIKNEIAERLLDKLSFIKLNPQYVFAEGLDSHLAEIKRIYPNATIHRTLNPEIAYDVIISQCKIQQVVNINTQLRDWYKQLKPQGVLVFTSFGSSSLHEIKKAWQLIDGMAHINQMLDMHDIGDVLKKEQYQSVVMDAETLKLEYETIETLLTDIRALNEPLADTKMRKTLTGKARWQSFCERLEKLGLSVSYEVFYGYGYKGNELIARKETDHESMISFDQLRDALKHNKK</sequence>
<protein>
    <submittedName>
        <fullName evidence="3">Uncharacterized protein</fullName>
    </submittedName>
</protein>
<dbReference type="Proteomes" id="UP000636949">
    <property type="component" value="Unassembled WGS sequence"/>
</dbReference>
<keyword evidence="4" id="KW-1185">Reference proteome</keyword>
<proteinExistence type="predicted"/>
<evidence type="ECO:0000313" key="3">
    <source>
        <dbReference type="EMBL" id="GGF88260.1"/>
    </source>
</evidence>
<evidence type="ECO:0000256" key="2">
    <source>
        <dbReference type="ARBA" id="ARBA00022679"/>
    </source>
</evidence>
<dbReference type="OrthoDB" id="9760689at2"/>
<dbReference type="AlphaFoldDB" id="A0A8J3E7R4"/>
<dbReference type="RefSeq" id="WP_117001207.1">
    <property type="nucleotide sequence ID" value="NZ_BMJS01000001.1"/>
</dbReference>
<dbReference type="Gene3D" id="3.40.50.150">
    <property type="entry name" value="Vaccinia Virus protein VP39"/>
    <property type="match status" value="1"/>
</dbReference>
<dbReference type="EMBL" id="BMJS01000001">
    <property type="protein sequence ID" value="GGF88260.1"/>
    <property type="molecule type" value="Genomic_DNA"/>
</dbReference>
<dbReference type="SUPFAM" id="SSF53335">
    <property type="entry name" value="S-adenosyl-L-methionine-dependent methyltransferases"/>
    <property type="match status" value="1"/>
</dbReference>